<comment type="caution">
    <text evidence="9">The sequence shown here is derived from an EMBL/GenBank/DDBJ whole genome shotgun (WGS) entry which is preliminary data.</text>
</comment>
<keyword evidence="1" id="KW-0813">Transport</keyword>
<dbReference type="GO" id="GO:0005524">
    <property type="term" value="F:ATP binding"/>
    <property type="evidence" value="ECO:0007669"/>
    <property type="project" value="UniProtKB-KW"/>
</dbReference>
<dbReference type="PANTHER" id="PTHR42781:SF1">
    <property type="entry name" value="THIAMINE IMPORT ATP-BINDING PROTEIN THIQ"/>
    <property type="match status" value="1"/>
</dbReference>
<evidence type="ECO:0000256" key="3">
    <source>
        <dbReference type="ARBA" id="ARBA00022519"/>
    </source>
</evidence>
<dbReference type="Pfam" id="PF00005">
    <property type="entry name" value="ABC_tran"/>
    <property type="match status" value="1"/>
</dbReference>
<keyword evidence="7" id="KW-0472">Membrane</keyword>
<dbReference type="InterPro" id="IPR050093">
    <property type="entry name" value="ABC_SmlMolc_Importer"/>
</dbReference>
<evidence type="ECO:0000256" key="2">
    <source>
        <dbReference type="ARBA" id="ARBA00022475"/>
    </source>
</evidence>
<dbReference type="InterPro" id="IPR017871">
    <property type="entry name" value="ABC_transporter-like_CS"/>
</dbReference>
<organism evidence="9 10">
    <name type="scientific">Alginatibacterium sediminis</name>
    <dbReference type="NCBI Taxonomy" id="2164068"/>
    <lineage>
        <taxon>Bacteria</taxon>
        <taxon>Pseudomonadati</taxon>
        <taxon>Pseudomonadota</taxon>
        <taxon>Gammaproteobacteria</taxon>
        <taxon>Alteromonadales</taxon>
        <taxon>Alteromonadaceae</taxon>
        <taxon>Alginatibacterium</taxon>
    </lineage>
</organism>
<evidence type="ECO:0000256" key="7">
    <source>
        <dbReference type="ARBA" id="ARBA00023136"/>
    </source>
</evidence>
<evidence type="ECO:0000313" key="9">
    <source>
        <dbReference type="EMBL" id="RKF18504.1"/>
    </source>
</evidence>
<dbReference type="GO" id="GO:0071934">
    <property type="term" value="P:thiamine transmembrane transport"/>
    <property type="evidence" value="ECO:0007669"/>
    <property type="project" value="InterPro"/>
</dbReference>
<dbReference type="Gene3D" id="3.40.50.300">
    <property type="entry name" value="P-loop containing nucleotide triphosphate hydrolases"/>
    <property type="match status" value="1"/>
</dbReference>
<evidence type="ECO:0000256" key="6">
    <source>
        <dbReference type="ARBA" id="ARBA00022967"/>
    </source>
</evidence>
<dbReference type="SMART" id="SM00382">
    <property type="entry name" value="AAA"/>
    <property type="match status" value="1"/>
</dbReference>
<evidence type="ECO:0000259" key="8">
    <source>
        <dbReference type="PROSITE" id="PS50893"/>
    </source>
</evidence>
<feature type="domain" description="ABC transporter" evidence="8">
    <location>
        <begin position="3"/>
        <end position="231"/>
    </location>
</feature>
<keyword evidence="2" id="KW-1003">Cell membrane</keyword>
<evidence type="ECO:0000256" key="5">
    <source>
        <dbReference type="ARBA" id="ARBA00022840"/>
    </source>
</evidence>
<dbReference type="PROSITE" id="PS00211">
    <property type="entry name" value="ABC_TRANSPORTER_1"/>
    <property type="match status" value="1"/>
</dbReference>
<keyword evidence="10" id="KW-1185">Reference proteome</keyword>
<dbReference type="InterPro" id="IPR003593">
    <property type="entry name" value="AAA+_ATPase"/>
</dbReference>
<dbReference type="InterPro" id="IPR003439">
    <property type="entry name" value="ABC_transporter-like_ATP-bd"/>
</dbReference>
<dbReference type="EMBL" id="RAQO01000005">
    <property type="protein sequence ID" value="RKF18504.1"/>
    <property type="molecule type" value="Genomic_DNA"/>
</dbReference>
<dbReference type="PROSITE" id="PS50893">
    <property type="entry name" value="ABC_TRANSPORTER_2"/>
    <property type="match status" value="1"/>
</dbReference>
<keyword evidence="3" id="KW-0997">Cell inner membrane</keyword>
<dbReference type="NCBIfam" id="TIGR01277">
    <property type="entry name" value="thiQ"/>
    <property type="match status" value="1"/>
</dbReference>
<dbReference type="GO" id="GO:0042626">
    <property type="term" value="F:ATPase-coupled transmembrane transporter activity"/>
    <property type="evidence" value="ECO:0007669"/>
    <property type="project" value="InterPro"/>
</dbReference>
<dbReference type="SUPFAM" id="SSF52540">
    <property type="entry name" value="P-loop containing nucleoside triphosphate hydrolases"/>
    <property type="match status" value="1"/>
</dbReference>
<evidence type="ECO:0000256" key="4">
    <source>
        <dbReference type="ARBA" id="ARBA00022741"/>
    </source>
</evidence>
<keyword evidence="5 9" id="KW-0067">ATP-binding</keyword>
<dbReference type="InterPro" id="IPR027417">
    <property type="entry name" value="P-loop_NTPase"/>
</dbReference>
<accession>A0A420ECX4</accession>
<name>A0A420ECX4_9ALTE</name>
<dbReference type="Proteomes" id="UP000286482">
    <property type="component" value="Unassembled WGS sequence"/>
</dbReference>
<gene>
    <name evidence="9" type="primary">thiQ</name>
    <name evidence="9" type="ORF">DBZ36_08835</name>
</gene>
<dbReference type="GO" id="GO:0016020">
    <property type="term" value="C:membrane"/>
    <property type="evidence" value="ECO:0007669"/>
    <property type="project" value="InterPro"/>
</dbReference>
<proteinExistence type="predicted"/>
<dbReference type="GO" id="GO:0016887">
    <property type="term" value="F:ATP hydrolysis activity"/>
    <property type="evidence" value="ECO:0007669"/>
    <property type="project" value="InterPro"/>
</dbReference>
<dbReference type="OrthoDB" id="9802264at2"/>
<evidence type="ECO:0000256" key="1">
    <source>
        <dbReference type="ARBA" id="ARBA00022448"/>
    </source>
</evidence>
<dbReference type="AlphaFoldDB" id="A0A420ECX4"/>
<sequence>MTLKLEQLSCRFKEHQFEYSLELEAGEIMAVLGASGAGKSTLIELIAGFCKAEAGRVSWNNLDFSQNNPAQRPVTTLFQQHNLFNHLSLRQNIAFGLHPSGKLNAHQTQLLLQIAQELGITAQLDSLVNQVSGGQQQRAALARCLLRKHPVLLLDEPFSALDPVTRAESLSLVREYAKRLQLCVIMVSHSLSDAMHVADRILFIEQGEIQQNSSASDFITEPASKNIADYIQASSLAAVNKL</sequence>
<dbReference type="PANTHER" id="PTHR42781">
    <property type="entry name" value="SPERMIDINE/PUTRESCINE IMPORT ATP-BINDING PROTEIN POTA"/>
    <property type="match status" value="1"/>
</dbReference>
<keyword evidence="6" id="KW-1278">Translocase</keyword>
<dbReference type="RefSeq" id="WP_120354583.1">
    <property type="nucleotide sequence ID" value="NZ_RAQO01000005.1"/>
</dbReference>
<dbReference type="InterPro" id="IPR005968">
    <property type="entry name" value="Thiamine_ABC_ThiQ"/>
</dbReference>
<keyword evidence="4" id="KW-0547">Nucleotide-binding</keyword>
<reference evidence="9 10" key="1">
    <citation type="submission" date="2018-09" db="EMBL/GenBank/DDBJ databases">
        <authorList>
            <person name="Wang Z."/>
        </authorList>
    </citation>
    <scope>NUCLEOTIDE SEQUENCE [LARGE SCALE GENOMIC DNA]</scope>
    <source>
        <strain evidence="9 10">ALS 81</strain>
    </source>
</reference>
<evidence type="ECO:0000313" key="10">
    <source>
        <dbReference type="Proteomes" id="UP000286482"/>
    </source>
</evidence>
<protein>
    <submittedName>
        <fullName evidence="9">Thiamine ABC transporter ATP-binding protein</fullName>
    </submittedName>
</protein>